<dbReference type="Proteomes" id="UP000681722">
    <property type="component" value="Unassembled WGS sequence"/>
</dbReference>
<accession>A0A815ALS7</accession>
<dbReference type="AlphaFoldDB" id="A0A815ALS7"/>
<sequence>MQTNRCCQCSNDDPYISFILLSDIEGICMCGHLKKTHALLHPDRLSSSSTPLTTPQTSRTVTSQIANASGAYSPGSNAATSPSTTITQNQMLFTQETSFSPSQLAYLLSQVTTPRRVISKLKTIMYYR</sequence>
<organism evidence="1 3">
    <name type="scientific">Didymodactylos carnosus</name>
    <dbReference type="NCBI Taxonomy" id="1234261"/>
    <lineage>
        <taxon>Eukaryota</taxon>
        <taxon>Metazoa</taxon>
        <taxon>Spiralia</taxon>
        <taxon>Gnathifera</taxon>
        <taxon>Rotifera</taxon>
        <taxon>Eurotatoria</taxon>
        <taxon>Bdelloidea</taxon>
        <taxon>Philodinida</taxon>
        <taxon>Philodinidae</taxon>
        <taxon>Didymodactylos</taxon>
    </lineage>
</organism>
<comment type="caution">
    <text evidence="1">The sequence shown here is derived from an EMBL/GenBank/DDBJ whole genome shotgun (WGS) entry which is preliminary data.</text>
</comment>
<dbReference type="EMBL" id="CAJOBC010017986">
    <property type="protein sequence ID" value="CAF4035229.1"/>
    <property type="molecule type" value="Genomic_DNA"/>
</dbReference>
<dbReference type="Proteomes" id="UP000663829">
    <property type="component" value="Unassembled WGS sequence"/>
</dbReference>
<protein>
    <submittedName>
        <fullName evidence="1">Uncharacterized protein</fullName>
    </submittedName>
</protein>
<dbReference type="EMBL" id="CAJNOQ010010720">
    <property type="protein sequence ID" value="CAF1259187.1"/>
    <property type="molecule type" value="Genomic_DNA"/>
</dbReference>
<evidence type="ECO:0000313" key="3">
    <source>
        <dbReference type="Proteomes" id="UP000663829"/>
    </source>
</evidence>
<keyword evidence="3" id="KW-1185">Reference proteome</keyword>
<gene>
    <name evidence="1" type="ORF">GPM918_LOCUS26520</name>
    <name evidence="2" type="ORF">SRO942_LOCUS26689</name>
</gene>
<evidence type="ECO:0000313" key="2">
    <source>
        <dbReference type="EMBL" id="CAF4035229.1"/>
    </source>
</evidence>
<reference evidence="1" key="1">
    <citation type="submission" date="2021-02" db="EMBL/GenBank/DDBJ databases">
        <authorList>
            <person name="Nowell W R."/>
        </authorList>
    </citation>
    <scope>NUCLEOTIDE SEQUENCE</scope>
</reference>
<proteinExistence type="predicted"/>
<evidence type="ECO:0000313" key="1">
    <source>
        <dbReference type="EMBL" id="CAF1259187.1"/>
    </source>
</evidence>
<name>A0A815ALS7_9BILA</name>